<organism evidence="2 3">
    <name type="scientific">Neisseria chenwenguii</name>
    <dbReference type="NCBI Taxonomy" id="1853278"/>
    <lineage>
        <taxon>Bacteria</taxon>
        <taxon>Pseudomonadati</taxon>
        <taxon>Pseudomonadota</taxon>
        <taxon>Betaproteobacteria</taxon>
        <taxon>Neisseriales</taxon>
        <taxon>Neisseriaceae</taxon>
        <taxon>Neisseria</taxon>
    </lineage>
</organism>
<dbReference type="EMBL" id="CP022278">
    <property type="protein sequence ID" value="ASK26412.1"/>
    <property type="molecule type" value="Genomic_DNA"/>
</dbReference>
<name>A0A220RZ05_9NEIS</name>
<gene>
    <name evidence="2" type="ORF">BG910_00425</name>
</gene>
<sequence length="82" mass="8935">MRNENLSATATLAALDIVYGDIGTGPLYTLRESLTAARLPVDETNVLGFVSLILWALLLIVTLNMWCLFCAPTAKARAERPL</sequence>
<reference evidence="2 3" key="1">
    <citation type="submission" date="2017-06" db="EMBL/GenBank/DDBJ databases">
        <title>Neisseria chenwenguii sp. nov., isolated from the intestinal contents of Tibetan Plateau Pika in Yushu, Qinghai Province, China.</title>
        <authorList>
            <person name="Zhang G."/>
        </authorList>
    </citation>
    <scope>NUCLEOTIDE SEQUENCE [LARGE SCALE GENOMIC DNA]</scope>
    <source>
        <strain evidence="2 3">10023</strain>
    </source>
</reference>
<dbReference type="KEGG" id="nei:BG910_00425"/>
<proteinExistence type="predicted"/>
<feature type="domain" description="K+ potassium transporter integral membrane" evidence="1">
    <location>
        <begin position="11"/>
        <end position="68"/>
    </location>
</feature>
<evidence type="ECO:0000313" key="3">
    <source>
        <dbReference type="Proteomes" id="UP000198238"/>
    </source>
</evidence>
<evidence type="ECO:0000313" key="2">
    <source>
        <dbReference type="EMBL" id="ASK26412.1"/>
    </source>
</evidence>
<dbReference type="InterPro" id="IPR053951">
    <property type="entry name" value="K_trans_N"/>
</dbReference>
<protein>
    <recommendedName>
        <fullName evidence="1">K+ potassium transporter integral membrane domain-containing protein</fullName>
    </recommendedName>
</protein>
<dbReference type="OrthoDB" id="9805577at2"/>
<dbReference type="Pfam" id="PF02705">
    <property type="entry name" value="K_trans"/>
    <property type="match status" value="1"/>
</dbReference>
<keyword evidence="3" id="KW-1185">Reference proteome</keyword>
<accession>A0A220RZ05</accession>
<dbReference type="Proteomes" id="UP000198238">
    <property type="component" value="Chromosome"/>
</dbReference>
<evidence type="ECO:0000259" key="1">
    <source>
        <dbReference type="Pfam" id="PF02705"/>
    </source>
</evidence>
<dbReference type="AlphaFoldDB" id="A0A220RZ05"/>